<evidence type="ECO:0000313" key="7">
    <source>
        <dbReference type="EMBL" id="MCZ3372111.1"/>
    </source>
</evidence>
<protein>
    <recommendedName>
        <fullName evidence="5">2-phospho-L-lactate guanylyltransferase</fullName>
        <shortName evidence="5">LP guanylyltransferase</shortName>
        <ecNumber evidence="5">2.7.7.68</ecNumber>
    </recommendedName>
</protein>
<evidence type="ECO:0000256" key="1">
    <source>
        <dbReference type="ARBA" id="ARBA00022679"/>
    </source>
</evidence>
<evidence type="ECO:0000313" key="8">
    <source>
        <dbReference type="Proteomes" id="UP001068021"/>
    </source>
</evidence>
<dbReference type="EC" id="2.7.7.68" evidence="5"/>
<dbReference type="Gene3D" id="3.90.550.10">
    <property type="entry name" value="Spore Coat Polysaccharide Biosynthesis Protein SpsA, Chain A"/>
    <property type="match status" value="1"/>
</dbReference>
<dbReference type="HAMAP" id="MF_02114">
    <property type="entry name" value="CofC"/>
    <property type="match status" value="1"/>
</dbReference>
<dbReference type="EMBL" id="JAPVES010000030">
    <property type="protein sequence ID" value="MCZ3372111.1"/>
    <property type="molecule type" value="Genomic_DNA"/>
</dbReference>
<keyword evidence="8" id="KW-1185">Reference proteome</keyword>
<comment type="catalytic activity">
    <reaction evidence="5">
        <text>(2S)-2-phospholactate + GTP + H(+) = (2S)-lactyl-2-diphospho-5'-guanosine + diphosphate</text>
        <dbReference type="Rhea" id="RHEA:63424"/>
        <dbReference type="ChEBI" id="CHEBI:15378"/>
        <dbReference type="ChEBI" id="CHEBI:33019"/>
        <dbReference type="ChEBI" id="CHEBI:37565"/>
        <dbReference type="ChEBI" id="CHEBI:59435"/>
        <dbReference type="ChEBI" id="CHEBI:59906"/>
        <dbReference type="EC" id="2.7.7.68"/>
    </reaction>
</comment>
<dbReference type="GO" id="GO:0005525">
    <property type="term" value="F:GTP binding"/>
    <property type="evidence" value="ECO:0007669"/>
    <property type="project" value="UniProtKB-KW"/>
</dbReference>
<dbReference type="PANTHER" id="PTHR40392:SF1">
    <property type="entry name" value="2-PHOSPHO-L-LACTATE GUANYLYLTRANSFERASE"/>
    <property type="match status" value="1"/>
</dbReference>
<comment type="pathway">
    <text evidence="5">Cofactor biosynthesis; coenzyme F420 biosynthesis.</text>
</comment>
<proteinExistence type="inferred from homology"/>
<evidence type="ECO:0000313" key="6">
    <source>
        <dbReference type="EMBL" id="MCZ3364361.1"/>
    </source>
</evidence>
<comment type="function">
    <text evidence="5">Guanylyltransferase that catalyzes the activation of (2S)-2-phospholactate (2-PL) as (2S)-lactyl-2-diphospho-5'-guanosine, via the condensation of 2-PL with GTP. It is involved in the biosynthesis of coenzyme F420, a hydride carrier cofactor.</text>
</comment>
<reference evidence="7" key="1">
    <citation type="submission" date="2022-12" db="EMBL/GenBank/DDBJ databases">
        <title>Reclassification of two methanogenic archaea species isolated from the Kolyma lowland permafrost.</title>
        <authorList>
            <person name="Trubitsyn V.E."/>
            <person name="Rivkina E.M."/>
            <person name="Shcherbakova V.A."/>
        </authorList>
    </citation>
    <scope>NUCLEOTIDE SEQUENCE</scope>
    <source>
        <strain evidence="6">M2</strain>
        <strain evidence="7">MK4</strain>
    </source>
</reference>
<dbReference type="GO" id="GO:0052645">
    <property type="term" value="P:F420-0 metabolic process"/>
    <property type="evidence" value="ECO:0007669"/>
    <property type="project" value="UniProtKB-UniRule"/>
</dbReference>
<keyword evidence="3 5" id="KW-0547">Nucleotide-binding</keyword>
<dbReference type="NCBIfam" id="TIGR03552">
    <property type="entry name" value="F420_cofC"/>
    <property type="match status" value="1"/>
</dbReference>
<evidence type="ECO:0000256" key="3">
    <source>
        <dbReference type="ARBA" id="ARBA00022741"/>
    </source>
</evidence>
<dbReference type="Pfam" id="PF01983">
    <property type="entry name" value="CofC"/>
    <property type="match status" value="1"/>
</dbReference>
<dbReference type="PANTHER" id="PTHR40392">
    <property type="entry name" value="2-PHOSPHO-L-LACTATE GUANYLYLTRANSFERASE"/>
    <property type="match status" value="1"/>
</dbReference>
<keyword evidence="2 5" id="KW-0548">Nucleotidyltransferase</keyword>
<dbReference type="RefSeq" id="WP_048081166.1">
    <property type="nucleotide sequence ID" value="NZ_JAPVER010000018.1"/>
</dbReference>
<dbReference type="Proteomes" id="UP001074446">
    <property type="component" value="Unassembled WGS sequence"/>
</dbReference>
<dbReference type="SUPFAM" id="SSF53448">
    <property type="entry name" value="Nucleotide-diphospho-sugar transferases"/>
    <property type="match status" value="1"/>
</dbReference>
<dbReference type="InterPro" id="IPR002835">
    <property type="entry name" value="CofC"/>
</dbReference>
<dbReference type="GO" id="GO:0043814">
    <property type="term" value="F:phospholactate guanylyltransferase activity"/>
    <property type="evidence" value="ECO:0007669"/>
    <property type="project" value="UniProtKB-EC"/>
</dbReference>
<dbReference type="InterPro" id="IPR029044">
    <property type="entry name" value="Nucleotide-diphossugar_trans"/>
</dbReference>
<evidence type="ECO:0000256" key="2">
    <source>
        <dbReference type="ARBA" id="ARBA00022695"/>
    </source>
</evidence>
<accession>A0A9E5A2X2</accession>
<comment type="similarity">
    <text evidence="5">Belongs to the CofC family.</text>
</comment>
<keyword evidence="1 5" id="KW-0808">Transferase</keyword>
<gene>
    <name evidence="5 7" type="primary">cofC</name>
    <name evidence="7" type="ORF">O3H35_05655</name>
    <name evidence="6" type="ORF">O3H54_00560</name>
</gene>
<comment type="caution">
    <text evidence="7">The sequence shown here is derived from an EMBL/GenBank/DDBJ whole genome shotgun (WGS) entry which is preliminary data.</text>
</comment>
<evidence type="ECO:0000256" key="4">
    <source>
        <dbReference type="ARBA" id="ARBA00023134"/>
    </source>
</evidence>
<evidence type="ECO:0000256" key="5">
    <source>
        <dbReference type="HAMAP-Rule" id="MF_02114"/>
    </source>
</evidence>
<dbReference type="AlphaFoldDB" id="A0A9E5A2X2"/>
<name>A0A9E5A2X2_9EURY</name>
<keyword evidence="4 5" id="KW-0342">GTP-binding</keyword>
<organism evidence="7">
    <name type="scientific">Methanobacterium veterum</name>
    <dbReference type="NCBI Taxonomy" id="408577"/>
    <lineage>
        <taxon>Archaea</taxon>
        <taxon>Methanobacteriati</taxon>
        <taxon>Methanobacteriota</taxon>
        <taxon>Methanomada group</taxon>
        <taxon>Methanobacteria</taxon>
        <taxon>Methanobacteriales</taxon>
        <taxon>Methanobacteriaceae</taxon>
        <taxon>Methanobacterium</taxon>
    </lineage>
</organism>
<dbReference type="Proteomes" id="UP001068021">
    <property type="component" value="Unassembled WGS sequence"/>
</dbReference>
<sequence length="225" mass="24952">MEKTFAVIPVSKFTDAKTRLSPKLTPLERENLLKAMLKDVIGVLKGSVDNIIVISSDDDVLNFVNELGVETFKERGVTDLNGALTQAIQNYSNSCNNIFIVPSDVPLIKKSHVKEILNRSHEFDVVIAPSKGGGTNALLCPTSFCVKFGDYSFFEHIDEAELRGLTHSIYDSFYLSMDVNTAEDLGEIMLHGKGTNAREYLKKVQLKVKSNHGSERLDVSREATI</sequence>
<dbReference type="EMBL" id="JAPVER010000018">
    <property type="protein sequence ID" value="MCZ3364361.1"/>
    <property type="molecule type" value="Genomic_DNA"/>
</dbReference>
<comment type="subunit">
    <text evidence="5">Homodimer.</text>
</comment>